<dbReference type="Proteomes" id="UP000245207">
    <property type="component" value="Unassembled WGS sequence"/>
</dbReference>
<evidence type="ECO:0000256" key="1">
    <source>
        <dbReference type="ARBA" id="ARBA00007416"/>
    </source>
</evidence>
<keyword evidence="6" id="KW-0804">Transcription</keyword>
<dbReference type="PANTHER" id="PTHR22597:SF22">
    <property type="entry name" value="POLYCOMB GROUP PROTEIN EMBRYONIC FLOWER 2-RELATED"/>
    <property type="match status" value="1"/>
</dbReference>
<evidence type="ECO:0000256" key="6">
    <source>
        <dbReference type="ARBA" id="ARBA00023163"/>
    </source>
</evidence>
<dbReference type="GO" id="GO:0005634">
    <property type="term" value="C:nucleus"/>
    <property type="evidence" value="ECO:0007669"/>
    <property type="project" value="TreeGrafter"/>
</dbReference>
<gene>
    <name evidence="8" type="ORF">CTI12_AA596100</name>
</gene>
<evidence type="ECO:0000259" key="7">
    <source>
        <dbReference type="Pfam" id="PF09733"/>
    </source>
</evidence>
<accession>A0A2U1KIV7</accession>
<dbReference type="Pfam" id="PF09733">
    <property type="entry name" value="VEFS-Box"/>
    <property type="match status" value="1"/>
</dbReference>
<dbReference type="AlphaFoldDB" id="A0A2U1KIV7"/>
<evidence type="ECO:0000256" key="4">
    <source>
        <dbReference type="ARBA" id="ARBA00022833"/>
    </source>
</evidence>
<evidence type="ECO:0000256" key="3">
    <source>
        <dbReference type="ARBA" id="ARBA00022771"/>
    </source>
</evidence>
<keyword evidence="2" id="KW-0479">Metal-binding</keyword>
<dbReference type="InterPro" id="IPR019135">
    <property type="entry name" value="Polycomb_protein_VEFS-Box"/>
</dbReference>
<dbReference type="GO" id="GO:0031490">
    <property type="term" value="F:chromatin DNA binding"/>
    <property type="evidence" value="ECO:0007669"/>
    <property type="project" value="TreeGrafter"/>
</dbReference>
<protein>
    <recommendedName>
        <fullName evidence="7">Polycomb protein VEFS-Box domain-containing protein</fullName>
    </recommendedName>
</protein>
<keyword evidence="4" id="KW-0862">Zinc</keyword>
<comment type="similarity">
    <text evidence="1">Belongs to the VEFS (VRN2-EMF2-FIS2-SU(Z)12) family.</text>
</comment>
<name>A0A2U1KIV7_ARTAN</name>
<dbReference type="CDD" id="cd21553">
    <property type="entry name" value="VEFS-box_EMF2-like"/>
    <property type="match status" value="1"/>
</dbReference>
<comment type="caution">
    <text evidence="8">The sequence shown here is derived from an EMBL/GenBank/DDBJ whole genome shotgun (WGS) entry which is preliminary data.</text>
</comment>
<reference evidence="8 9" key="1">
    <citation type="journal article" date="2018" name="Mol. Plant">
        <title>The genome of Artemisia annua provides insight into the evolution of Asteraceae family and artemisinin biosynthesis.</title>
        <authorList>
            <person name="Shen Q."/>
            <person name="Zhang L."/>
            <person name="Liao Z."/>
            <person name="Wang S."/>
            <person name="Yan T."/>
            <person name="Shi P."/>
            <person name="Liu M."/>
            <person name="Fu X."/>
            <person name="Pan Q."/>
            <person name="Wang Y."/>
            <person name="Lv Z."/>
            <person name="Lu X."/>
            <person name="Zhang F."/>
            <person name="Jiang W."/>
            <person name="Ma Y."/>
            <person name="Chen M."/>
            <person name="Hao X."/>
            <person name="Li L."/>
            <person name="Tang Y."/>
            <person name="Lv G."/>
            <person name="Zhou Y."/>
            <person name="Sun X."/>
            <person name="Brodelius P.E."/>
            <person name="Rose J.K.C."/>
            <person name="Tang K."/>
        </authorList>
    </citation>
    <scope>NUCLEOTIDE SEQUENCE [LARGE SCALE GENOMIC DNA]</scope>
    <source>
        <strain evidence="9">cv. Huhao1</strain>
        <tissue evidence="8">Leaf</tissue>
    </source>
</reference>
<proteinExistence type="inferred from homology"/>
<evidence type="ECO:0000313" key="9">
    <source>
        <dbReference type="Proteomes" id="UP000245207"/>
    </source>
</evidence>
<dbReference type="PANTHER" id="PTHR22597">
    <property type="entry name" value="POLYCOMB GROUP PROTEIN"/>
    <property type="match status" value="1"/>
</dbReference>
<evidence type="ECO:0000256" key="2">
    <source>
        <dbReference type="ARBA" id="ARBA00022723"/>
    </source>
</evidence>
<keyword evidence="9" id="KW-1185">Reference proteome</keyword>
<keyword evidence="5" id="KW-0805">Transcription regulation</keyword>
<dbReference type="OrthoDB" id="166746at2759"/>
<evidence type="ECO:0000256" key="5">
    <source>
        <dbReference type="ARBA" id="ARBA00023015"/>
    </source>
</evidence>
<dbReference type="EMBL" id="PKPP01017794">
    <property type="protein sequence ID" value="PWA36699.1"/>
    <property type="molecule type" value="Genomic_DNA"/>
</dbReference>
<keyword evidence="3" id="KW-0863">Zinc-finger</keyword>
<feature type="domain" description="Polycomb protein VEFS-Box" evidence="7">
    <location>
        <begin position="57"/>
        <end position="133"/>
    </location>
</feature>
<organism evidence="8 9">
    <name type="scientific">Artemisia annua</name>
    <name type="common">Sweet wormwood</name>
    <dbReference type="NCBI Taxonomy" id="35608"/>
    <lineage>
        <taxon>Eukaryota</taxon>
        <taxon>Viridiplantae</taxon>
        <taxon>Streptophyta</taxon>
        <taxon>Embryophyta</taxon>
        <taxon>Tracheophyta</taxon>
        <taxon>Spermatophyta</taxon>
        <taxon>Magnoliopsida</taxon>
        <taxon>eudicotyledons</taxon>
        <taxon>Gunneridae</taxon>
        <taxon>Pentapetalae</taxon>
        <taxon>asterids</taxon>
        <taxon>campanulids</taxon>
        <taxon>Asterales</taxon>
        <taxon>Asteraceae</taxon>
        <taxon>Asteroideae</taxon>
        <taxon>Anthemideae</taxon>
        <taxon>Artemisiinae</taxon>
        <taxon>Artemisia</taxon>
    </lineage>
</organism>
<evidence type="ECO:0000313" key="8">
    <source>
        <dbReference type="EMBL" id="PWA36699.1"/>
    </source>
</evidence>
<dbReference type="STRING" id="35608.A0A2U1KIV7"/>
<sequence length="136" mass="15482">MVKVSLEAAVDKPPHVQAAATQEAEQSATSGETVTYEMDFTDIDVLVLLQLLSPIYQMLNNLVDVTQDEKDFMHLWNSFTWKKRLVADAHIPWACEAFLTEHGKGLVGTPMLTCSWRSFMTKLWKYGLIDVKTFTR</sequence>
<dbReference type="GO" id="GO:0008270">
    <property type="term" value="F:zinc ion binding"/>
    <property type="evidence" value="ECO:0007669"/>
    <property type="project" value="UniProtKB-KW"/>
</dbReference>